<dbReference type="RefSeq" id="WP_158040998.1">
    <property type="nucleotide sequence ID" value="NZ_JACCFV010000001.1"/>
</dbReference>
<comment type="caution">
    <text evidence="1">The sequence shown here is derived from an EMBL/GenBank/DDBJ whole genome shotgun (WGS) entry which is preliminary data.</text>
</comment>
<reference evidence="1 2" key="1">
    <citation type="submission" date="2019-09" db="EMBL/GenBank/DDBJ databases">
        <title>Phylogeny of genus Pseudoclavibacter and closely related genus.</title>
        <authorList>
            <person name="Li Y."/>
        </authorList>
    </citation>
    <scope>NUCLEOTIDE SEQUENCE [LARGE SCALE GENOMIC DNA]</scope>
    <source>
        <strain evidence="1 2">DSM 23821</strain>
    </source>
</reference>
<gene>
    <name evidence="1" type="ORF">F8O01_11435</name>
</gene>
<accession>A0A7J5BQ26</accession>
<evidence type="ECO:0000313" key="1">
    <source>
        <dbReference type="EMBL" id="KAB1655611.1"/>
    </source>
</evidence>
<proteinExistence type="predicted"/>
<dbReference type="Proteomes" id="UP000467240">
    <property type="component" value="Unassembled WGS sequence"/>
</dbReference>
<sequence>MEGIVGAMQRERVDGSDGWRDGVGWPGPIRVVPLGTRVDDGVIIGSYVLPDGTAGRPRHWILDDARCRELWDDARPTEELRALPEASRAGLRWMDERGLVSVVGPGAGPSALDFGMVFDRPVKPIEHLDDGLRFSTADDSTFVLSEPGVRLLQELAERITVADAIRAVVRRTLADPHDAAAVDDWTAATGTTFEALMVDEMLQFAETLLAVSAAHFERVP</sequence>
<keyword evidence="2" id="KW-1185">Reference proteome</keyword>
<name>A0A7J5BQ26_9MICO</name>
<organism evidence="1 2">
    <name type="scientific">Pseudoclavibacter chungangensis</name>
    <dbReference type="NCBI Taxonomy" id="587635"/>
    <lineage>
        <taxon>Bacteria</taxon>
        <taxon>Bacillati</taxon>
        <taxon>Actinomycetota</taxon>
        <taxon>Actinomycetes</taxon>
        <taxon>Micrococcales</taxon>
        <taxon>Microbacteriaceae</taxon>
        <taxon>Pseudoclavibacter</taxon>
    </lineage>
</organism>
<dbReference type="EMBL" id="WBJZ01000014">
    <property type="protein sequence ID" value="KAB1655611.1"/>
    <property type="molecule type" value="Genomic_DNA"/>
</dbReference>
<dbReference type="AlphaFoldDB" id="A0A7J5BQ26"/>
<protein>
    <submittedName>
        <fullName evidence="1">Uncharacterized protein</fullName>
    </submittedName>
</protein>
<evidence type="ECO:0000313" key="2">
    <source>
        <dbReference type="Proteomes" id="UP000467240"/>
    </source>
</evidence>